<evidence type="ECO:0000259" key="1">
    <source>
        <dbReference type="PROSITE" id="PS50878"/>
    </source>
</evidence>
<reference evidence="2" key="2">
    <citation type="submission" date="2020-12" db="EMBL/GenBank/DDBJ databases">
        <authorList>
            <person name="Kanost M."/>
        </authorList>
    </citation>
    <scope>NUCLEOTIDE SEQUENCE</scope>
</reference>
<dbReference type="EMBL" id="JH669109">
    <property type="protein sequence ID" value="KAG6464168.1"/>
    <property type="molecule type" value="Genomic_DNA"/>
</dbReference>
<sequence>MCFIDYTKAFDSLYYEAIWTSLAQQGVDQTYIKLIRSIYSKCQAKVRLERTGTEFPIQKGVRQGDPLSPKLFSAVLESVFRSLNWKERGVKIDGEFLSHLRFADDVVIFAKSAPELENMVTELAAESLKVGLSMNMAKTKVLTNSEHQNITIGLNRLEYVEEYIYLGQLVSFVNSSKKEIQRRIALAWKKYWGLKEIMKNNSINMHIKKKVYDMTILPCLPYGCQTWSLRKIDEEKLAISQRKMERSMLQLQLSDKVSNTIIRNKTKIADVRKRIRTLKWNWAGHICRLENNRWAKRITEWIKGKTKGKKEDQR</sequence>
<dbReference type="PANTHER" id="PTHR47027">
    <property type="entry name" value="REVERSE TRANSCRIPTASE DOMAIN-CONTAINING PROTEIN"/>
    <property type="match status" value="1"/>
</dbReference>
<evidence type="ECO:0000313" key="2">
    <source>
        <dbReference type="EMBL" id="KAG6464168.1"/>
    </source>
</evidence>
<dbReference type="AlphaFoldDB" id="A0A921ZVT2"/>
<comment type="caution">
    <text evidence="2">The sequence shown here is derived from an EMBL/GenBank/DDBJ whole genome shotgun (WGS) entry which is preliminary data.</text>
</comment>
<proteinExistence type="predicted"/>
<protein>
    <recommendedName>
        <fullName evidence="1">Reverse transcriptase domain-containing protein</fullName>
    </recommendedName>
</protein>
<feature type="domain" description="Reverse transcriptase" evidence="1">
    <location>
        <begin position="1"/>
        <end position="170"/>
    </location>
</feature>
<accession>A0A921ZVT2</accession>
<gene>
    <name evidence="2" type="ORF">O3G_MSEX014327</name>
</gene>
<keyword evidence="3" id="KW-1185">Reference proteome</keyword>
<organism evidence="2 3">
    <name type="scientific">Manduca sexta</name>
    <name type="common">Tobacco hawkmoth</name>
    <name type="synonym">Tobacco hornworm</name>
    <dbReference type="NCBI Taxonomy" id="7130"/>
    <lineage>
        <taxon>Eukaryota</taxon>
        <taxon>Metazoa</taxon>
        <taxon>Ecdysozoa</taxon>
        <taxon>Arthropoda</taxon>
        <taxon>Hexapoda</taxon>
        <taxon>Insecta</taxon>
        <taxon>Pterygota</taxon>
        <taxon>Neoptera</taxon>
        <taxon>Endopterygota</taxon>
        <taxon>Lepidoptera</taxon>
        <taxon>Glossata</taxon>
        <taxon>Ditrysia</taxon>
        <taxon>Bombycoidea</taxon>
        <taxon>Sphingidae</taxon>
        <taxon>Sphinginae</taxon>
        <taxon>Sphingini</taxon>
        <taxon>Manduca</taxon>
    </lineage>
</organism>
<dbReference type="Proteomes" id="UP000791440">
    <property type="component" value="Unassembled WGS sequence"/>
</dbReference>
<dbReference type="PROSITE" id="PS50878">
    <property type="entry name" value="RT_POL"/>
    <property type="match status" value="1"/>
</dbReference>
<name>A0A921ZVT2_MANSE</name>
<dbReference type="PANTHER" id="PTHR47027:SF29">
    <property type="entry name" value="C2H2-TYPE DOMAIN-CONTAINING PROTEIN"/>
    <property type="match status" value="1"/>
</dbReference>
<reference evidence="2" key="1">
    <citation type="journal article" date="2016" name="Insect Biochem. Mol. Biol.">
        <title>Multifaceted biological insights from a draft genome sequence of the tobacco hornworm moth, Manduca sexta.</title>
        <authorList>
            <person name="Kanost M.R."/>
            <person name="Arrese E.L."/>
            <person name="Cao X."/>
            <person name="Chen Y.R."/>
            <person name="Chellapilla S."/>
            <person name="Goldsmith M.R."/>
            <person name="Grosse-Wilde E."/>
            <person name="Heckel D.G."/>
            <person name="Herndon N."/>
            <person name="Jiang H."/>
            <person name="Papanicolaou A."/>
            <person name="Qu J."/>
            <person name="Soulages J.L."/>
            <person name="Vogel H."/>
            <person name="Walters J."/>
            <person name="Waterhouse R.M."/>
            <person name="Ahn S.J."/>
            <person name="Almeida F.C."/>
            <person name="An C."/>
            <person name="Aqrawi P."/>
            <person name="Bretschneider A."/>
            <person name="Bryant W.B."/>
            <person name="Bucks S."/>
            <person name="Chao H."/>
            <person name="Chevignon G."/>
            <person name="Christen J.M."/>
            <person name="Clarke D.F."/>
            <person name="Dittmer N.T."/>
            <person name="Ferguson L.C.F."/>
            <person name="Garavelou S."/>
            <person name="Gordon K.H.J."/>
            <person name="Gunaratna R.T."/>
            <person name="Han Y."/>
            <person name="Hauser F."/>
            <person name="He Y."/>
            <person name="Heidel-Fischer H."/>
            <person name="Hirsh A."/>
            <person name="Hu Y."/>
            <person name="Jiang H."/>
            <person name="Kalra D."/>
            <person name="Klinner C."/>
            <person name="Konig C."/>
            <person name="Kovar C."/>
            <person name="Kroll A.R."/>
            <person name="Kuwar S.S."/>
            <person name="Lee S.L."/>
            <person name="Lehman R."/>
            <person name="Li K."/>
            <person name="Li Z."/>
            <person name="Liang H."/>
            <person name="Lovelace S."/>
            <person name="Lu Z."/>
            <person name="Mansfield J.H."/>
            <person name="McCulloch K.J."/>
            <person name="Mathew T."/>
            <person name="Morton B."/>
            <person name="Muzny D.M."/>
            <person name="Neunemann D."/>
            <person name="Ongeri F."/>
            <person name="Pauchet Y."/>
            <person name="Pu L.L."/>
            <person name="Pyrousis I."/>
            <person name="Rao X.J."/>
            <person name="Redding A."/>
            <person name="Roesel C."/>
            <person name="Sanchez-Gracia A."/>
            <person name="Schaack S."/>
            <person name="Shukla A."/>
            <person name="Tetreau G."/>
            <person name="Wang Y."/>
            <person name="Xiong G.H."/>
            <person name="Traut W."/>
            <person name="Walsh T.K."/>
            <person name="Worley K.C."/>
            <person name="Wu D."/>
            <person name="Wu W."/>
            <person name="Wu Y.Q."/>
            <person name="Zhang X."/>
            <person name="Zou Z."/>
            <person name="Zucker H."/>
            <person name="Briscoe A.D."/>
            <person name="Burmester T."/>
            <person name="Clem R.J."/>
            <person name="Feyereisen R."/>
            <person name="Grimmelikhuijzen C.J.P."/>
            <person name="Hamodrakas S.J."/>
            <person name="Hansson B.S."/>
            <person name="Huguet E."/>
            <person name="Jermiin L.S."/>
            <person name="Lan Q."/>
            <person name="Lehman H.K."/>
            <person name="Lorenzen M."/>
            <person name="Merzendorfer H."/>
            <person name="Michalopoulos I."/>
            <person name="Morton D.B."/>
            <person name="Muthukrishnan S."/>
            <person name="Oakeshott J.G."/>
            <person name="Palmer W."/>
            <person name="Park Y."/>
            <person name="Passarelli A.L."/>
            <person name="Rozas J."/>
            <person name="Schwartz L.M."/>
            <person name="Smith W."/>
            <person name="Southgate A."/>
            <person name="Vilcinskas A."/>
            <person name="Vogt R."/>
            <person name="Wang P."/>
            <person name="Werren J."/>
            <person name="Yu X.Q."/>
            <person name="Zhou J.J."/>
            <person name="Brown S.J."/>
            <person name="Scherer S.E."/>
            <person name="Richards S."/>
            <person name="Blissard G.W."/>
        </authorList>
    </citation>
    <scope>NUCLEOTIDE SEQUENCE</scope>
</reference>
<dbReference type="Pfam" id="PF00078">
    <property type="entry name" value="RVT_1"/>
    <property type="match status" value="1"/>
</dbReference>
<dbReference type="InterPro" id="IPR000477">
    <property type="entry name" value="RT_dom"/>
</dbReference>
<evidence type="ECO:0000313" key="3">
    <source>
        <dbReference type="Proteomes" id="UP000791440"/>
    </source>
</evidence>